<comment type="caution">
    <text evidence="2">The sequence shown here is derived from an EMBL/GenBank/DDBJ whole genome shotgun (WGS) entry which is preliminary data.</text>
</comment>
<name>A0A1V4ICV3_9CLOT</name>
<evidence type="ECO:0000256" key="1">
    <source>
        <dbReference type="SAM" id="MobiDB-lite"/>
    </source>
</evidence>
<dbReference type="Proteomes" id="UP000191056">
    <property type="component" value="Unassembled WGS sequence"/>
</dbReference>
<accession>A0A1V4ICV3</accession>
<feature type="region of interest" description="Disordered" evidence="1">
    <location>
        <begin position="82"/>
        <end position="104"/>
    </location>
</feature>
<keyword evidence="3" id="KW-1185">Reference proteome</keyword>
<sequence length="104" mass="11832">MKAMKVEFCLLDSGDVVFTKESKDLKDIINVITKVGTEINLFFSKDDFIHGYVQSVTYQVNAESNDESLRICFSNDYKKSKNKERISGEHLSTTKLSAKDNNNN</sequence>
<reference evidence="2 3" key="1">
    <citation type="submission" date="2017-03" db="EMBL/GenBank/DDBJ databases">
        <title>Genome sequence of Clostridium chromiireducens DSM 23318.</title>
        <authorList>
            <person name="Poehlein A."/>
            <person name="Daniel R."/>
        </authorList>
    </citation>
    <scope>NUCLEOTIDE SEQUENCE [LARGE SCALE GENOMIC DNA]</scope>
    <source>
        <strain evidence="2 3">DSM 23318</strain>
    </source>
</reference>
<dbReference type="EMBL" id="MZGT01000088">
    <property type="protein sequence ID" value="OPJ57684.1"/>
    <property type="molecule type" value="Genomic_DNA"/>
</dbReference>
<gene>
    <name evidence="2" type="ORF">CLCHR_42880</name>
</gene>
<proteinExistence type="predicted"/>
<protein>
    <submittedName>
        <fullName evidence="2">Uncharacterized protein</fullName>
    </submittedName>
</protein>
<dbReference type="AlphaFoldDB" id="A0A1V4ICV3"/>
<evidence type="ECO:0000313" key="2">
    <source>
        <dbReference type="EMBL" id="OPJ57684.1"/>
    </source>
</evidence>
<feature type="compositionally biased region" description="Polar residues" evidence="1">
    <location>
        <begin position="90"/>
        <end position="104"/>
    </location>
</feature>
<evidence type="ECO:0000313" key="3">
    <source>
        <dbReference type="Proteomes" id="UP000191056"/>
    </source>
</evidence>
<organism evidence="2 3">
    <name type="scientific">Clostridium chromiireducens</name>
    <dbReference type="NCBI Taxonomy" id="225345"/>
    <lineage>
        <taxon>Bacteria</taxon>
        <taxon>Bacillati</taxon>
        <taxon>Bacillota</taxon>
        <taxon>Clostridia</taxon>
        <taxon>Eubacteriales</taxon>
        <taxon>Clostridiaceae</taxon>
        <taxon>Clostridium</taxon>
    </lineage>
</organism>